<dbReference type="PANTHER" id="PTHR43080">
    <property type="entry name" value="CBS DOMAIN-CONTAINING PROTEIN CBSX3, MITOCHONDRIAL"/>
    <property type="match status" value="1"/>
</dbReference>
<dbReference type="PANTHER" id="PTHR43080:SF2">
    <property type="entry name" value="CBS DOMAIN-CONTAINING PROTEIN"/>
    <property type="match status" value="1"/>
</dbReference>
<dbReference type="Gene3D" id="3.10.580.10">
    <property type="entry name" value="CBS-domain"/>
    <property type="match status" value="1"/>
</dbReference>
<accession>U1PHM8</accession>
<keyword evidence="1 2" id="KW-0129">CBS domain</keyword>
<dbReference type="HOGENOM" id="CLU_040681_12_2_2"/>
<feature type="domain" description="CBS" evidence="3">
    <location>
        <begin position="77"/>
        <end position="132"/>
    </location>
</feature>
<feature type="domain" description="CBS" evidence="3">
    <location>
        <begin position="12"/>
        <end position="69"/>
    </location>
</feature>
<dbReference type="AlphaFoldDB" id="U1PHM8"/>
<name>U1PHM8_9EURY</name>
<dbReference type="Pfam" id="PF00571">
    <property type="entry name" value="CBS"/>
    <property type="match status" value="2"/>
</dbReference>
<dbReference type="SUPFAM" id="SSF54631">
    <property type="entry name" value="CBS-domain pair"/>
    <property type="match status" value="1"/>
</dbReference>
<organism evidence="4 5">
    <name type="scientific">Haloquadratum walsbyi J07HQW1</name>
    <dbReference type="NCBI Taxonomy" id="1238424"/>
    <lineage>
        <taxon>Archaea</taxon>
        <taxon>Methanobacteriati</taxon>
        <taxon>Methanobacteriota</taxon>
        <taxon>Stenosarchaea group</taxon>
        <taxon>Halobacteria</taxon>
        <taxon>Halobacteriales</taxon>
        <taxon>Haloferacaceae</taxon>
        <taxon>Haloquadratum</taxon>
    </lineage>
</organism>
<dbReference type="InterPro" id="IPR046342">
    <property type="entry name" value="CBS_dom_sf"/>
</dbReference>
<evidence type="ECO:0000259" key="3">
    <source>
        <dbReference type="PROSITE" id="PS51371"/>
    </source>
</evidence>
<gene>
    <name evidence="4" type="ORF">J07HQW1_01710</name>
</gene>
<dbReference type="InterPro" id="IPR051257">
    <property type="entry name" value="Diverse_CBS-Domain"/>
</dbReference>
<proteinExistence type="predicted"/>
<protein>
    <submittedName>
        <fullName evidence="4">Putative signal-transduction protein containing cAMP-binding and CBS domain protein</fullName>
    </submittedName>
</protein>
<evidence type="ECO:0000256" key="1">
    <source>
        <dbReference type="ARBA" id="ARBA00023122"/>
    </source>
</evidence>
<dbReference type="Proteomes" id="UP000030649">
    <property type="component" value="Unassembled WGS sequence"/>
</dbReference>
<dbReference type="EMBL" id="KE356560">
    <property type="protein sequence ID" value="ERG91676.1"/>
    <property type="molecule type" value="Genomic_DNA"/>
</dbReference>
<dbReference type="STRING" id="1238424.J07HQW1_01710"/>
<dbReference type="InterPro" id="IPR000644">
    <property type="entry name" value="CBS_dom"/>
</dbReference>
<evidence type="ECO:0000256" key="2">
    <source>
        <dbReference type="PROSITE-ProRule" id="PRU00703"/>
    </source>
</evidence>
<dbReference type="SMART" id="SM00116">
    <property type="entry name" value="CBS"/>
    <property type="match status" value="2"/>
</dbReference>
<reference evidence="4 5" key="1">
    <citation type="journal article" date="2013" name="PLoS ONE">
        <title>Assembly-driven community genomics of a hypersaline microbial ecosystem.</title>
        <authorList>
            <person name="Podell S."/>
            <person name="Ugalde J.A."/>
            <person name="Narasingarao P."/>
            <person name="Banfield J.F."/>
            <person name="Heidelberg K.B."/>
            <person name="Allen E.E."/>
        </authorList>
    </citation>
    <scope>NUCLEOTIDE SEQUENCE [LARGE SCALE GENOMIC DNA]</scope>
    <source>
        <strain evidence="5">J07HQW1</strain>
    </source>
</reference>
<sequence>MAHILGDVSEVMSSPVITVSPDQSLSTTTQRLLNEEVGSIVVTTETLELEGIVTKTDLLEGYARCETPSEQPISDMMSTSVITIEPDRPLSTAARRLDNNGIKHLVVVSDSVEGILTTTDILNELGPTTKKLIEQVPPTNNKDTD</sequence>
<evidence type="ECO:0000313" key="4">
    <source>
        <dbReference type="EMBL" id="ERG91676.1"/>
    </source>
</evidence>
<evidence type="ECO:0000313" key="5">
    <source>
        <dbReference type="Proteomes" id="UP000030649"/>
    </source>
</evidence>
<dbReference type="PROSITE" id="PS51371">
    <property type="entry name" value="CBS"/>
    <property type="match status" value="2"/>
</dbReference>